<dbReference type="Pfam" id="PF01812">
    <property type="entry name" value="5-FTHF_cyc-lig"/>
    <property type="match status" value="1"/>
</dbReference>
<name>A0ABQ1QWG5_9ALTE</name>
<dbReference type="NCBIfam" id="TIGR02727">
    <property type="entry name" value="MTHFS_bact"/>
    <property type="match status" value="1"/>
</dbReference>
<protein>
    <recommendedName>
        <fullName evidence="4">5-formyltetrahydrofolate cyclo-ligase</fullName>
        <ecNumber evidence="4">6.3.3.2</ecNumber>
    </recommendedName>
</protein>
<dbReference type="EC" id="6.3.3.2" evidence="4"/>
<dbReference type="EMBL" id="BMGJ01000001">
    <property type="protein sequence ID" value="GGD49644.1"/>
    <property type="molecule type" value="Genomic_DNA"/>
</dbReference>
<evidence type="ECO:0000256" key="4">
    <source>
        <dbReference type="RuleBase" id="RU361279"/>
    </source>
</evidence>
<sequence length="214" mass="24545">MQYSTPQELRQHFRQRRRQLSHLEQQQASTAVLEHCHQLPEFSLAGNIACYLAEDGELDPTPIIDYCWQQKKHLCLPVLHPFCKGHLLFVRYESNTLMIPNRFNISEPQLECARIVPLSDLDIIFTPLVAFDSLGHRMGMGGGFYDRTLAPLYRNSPEQQHKKVSVIGLAHDCQQAEKLTAQAWDLPMQKIITPSAVYTPEQPPQRIKHGSEHP</sequence>
<comment type="catalytic activity">
    <reaction evidence="4">
        <text>(6S)-5-formyl-5,6,7,8-tetrahydrofolate + ATP = (6R)-5,10-methenyltetrahydrofolate + ADP + phosphate</text>
        <dbReference type="Rhea" id="RHEA:10488"/>
        <dbReference type="ChEBI" id="CHEBI:30616"/>
        <dbReference type="ChEBI" id="CHEBI:43474"/>
        <dbReference type="ChEBI" id="CHEBI:57455"/>
        <dbReference type="ChEBI" id="CHEBI:57457"/>
        <dbReference type="ChEBI" id="CHEBI:456216"/>
        <dbReference type="EC" id="6.3.3.2"/>
    </reaction>
</comment>
<accession>A0ABQ1QWG5</accession>
<keyword evidence="3 4" id="KW-0067">ATP-binding</keyword>
<dbReference type="PIRSF" id="PIRSF006806">
    <property type="entry name" value="FTHF_cligase"/>
    <property type="match status" value="1"/>
</dbReference>
<gene>
    <name evidence="6" type="ORF">GCM10011357_01990</name>
</gene>
<organism evidence="6 7">
    <name type="scientific">Lacimicrobium alkaliphilum</name>
    <dbReference type="NCBI Taxonomy" id="1526571"/>
    <lineage>
        <taxon>Bacteria</taxon>
        <taxon>Pseudomonadati</taxon>
        <taxon>Pseudomonadota</taxon>
        <taxon>Gammaproteobacteria</taxon>
        <taxon>Alteromonadales</taxon>
        <taxon>Alteromonadaceae</taxon>
        <taxon>Lacimicrobium</taxon>
    </lineage>
</organism>
<keyword evidence="4" id="KW-0479">Metal-binding</keyword>
<evidence type="ECO:0000256" key="3">
    <source>
        <dbReference type="ARBA" id="ARBA00022840"/>
    </source>
</evidence>
<dbReference type="PANTHER" id="PTHR23407:SF1">
    <property type="entry name" value="5-FORMYLTETRAHYDROFOLATE CYCLO-LIGASE"/>
    <property type="match status" value="1"/>
</dbReference>
<keyword evidence="2 4" id="KW-0547">Nucleotide-binding</keyword>
<evidence type="ECO:0000313" key="7">
    <source>
        <dbReference type="Proteomes" id="UP000614272"/>
    </source>
</evidence>
<reference evidence="7" key="1">
    <citation type="journal article" date="2019" name="Int. J. Syst. Evol. Microbiol.">
        <title>The Global Catalogue of Microorganisms (GCM) 10K type strain sequencing project: providing services to taxonomists for standard genome sequencing and annotation.</title>
        <authorList>
            <consortium name="The Broad Institute Genomics Platform"/>
            <consortium name="The Broad Institute Genome Sequencing Center for Infectious Disease"/>
            <person name="Wu L."/>
            <person name="Ma J."/>
        </authorList>
    </citation>
    <scope>NUCLEOTIDE SEQUENCE [LARGE SCALE GENOMIC DNA]</scope>
    <source>
        <strain evidence="7">CGMCC 1.12923</strain>
    </source>
</reference>
<evidence type="ECO:0000256" key="1">
    <source>
        <dbReference type="ARBA" id="ARBA00010638"/>
    </source>
</evidence>
<dbReference type="InterPro" id="IPR037171">
    <property type="entry name" value="NagB/RpiA_transferase-like"/>
</dbReference>
<comment type="similarity">
    <text evidence="1 4">Belongs to the 5-formyltetrahydrofolate cyclo-ligase family.</text>
</comment>
<dbReference type="InterPro" id="IPR002698">
    <property type="entry name" value="FTHF_cligase"/>
</dbReference>
<evidence type="ECO:0000256" key="2">
    <source>
        <dbReference type="ARBA" id="ARBA00022741"/>
    </source>
</evidence>
<keyword evidence="7" id="KW-1185">Reference proteome</keyword>
<proteinExistence type="inferred from homology"/>
<dbReference type="RefSeq" id="WP_099033616.1">
    <property type="nucleotide sequence ID" value="NZ_BMGJ01000001.1"/>
</dbReference>
<feature type="region of interest" description="Disordered" evidence="5">
    <location>
        <begin position="195"/>
        <end position="214"/>
    </location>
</feature>
<dbReference type="Proteomes" id="UP000614272">
    <property type="component" value="Unassembled WGS sequence"/>
</dbReference>
<keyword evidence="4" id="KW-0460">Magnesium</keyword>
<comment type="caution">
    <text evidence="6">The sequence shown here is derived from an EMBL/GenBank/DDBJ whole genome shotgun (WGS) entry which is preliminary data.</text>
</comment>
<dbReference type="PANTHER" id="PTHR23407">
    <property type="entry name" value="ATPASE INHIBITOR/5-FORMYLTETRAHYDROFOLATE CYCLO-LIGASE"/>
    <property type="match status" value="1"/>
</dbReference>
<dbReference type="Gene3D" id="3.40.50.10420">
    <property type="entry name" value="NagB/RpiA/CoA transferase-like"/>
    <property type="match status" value="1"/>
</dbReference>
<evidence type="ECO:0000256" key="5">
    <source>
        <dbReference type="SAM" id="MobiDB-lite"/>
    </source>
</evidence>
<dbReference type="InterPro" id="IPR024185">
    <property type="entry name" value="FTHF_cligase-like_sf"/>
</dbReference>
<dbReference type="SUPFAM" id="SSF100950">
    <property type="entry name" value="NagB/RpiA/CoA transferase-like"/>
    <property type="match status" value="1"/>
</dbReference>
<evidence type="ECO:0000313" key="6">
    <source>
        <dbReference type="EMBL" id="GGD49644.1"/>
    </source>
</evidence>
<comment type="cofactor">
    <cofactor evidence="4">
        <name>Mg(2+)</name>
        <dbReference type="ChEBI" id="CHEBI:18420"/>
    </cofactor>
</comment>